<evidence type="ECO:0000313" key="1">
    <source>
        <dbReference type="EMBL" id="AZK43529.1"/>
    </source>
</evidence>
<dbReference type="Proteomes" id="UP000278804">
    <property type="component" value="Chromosome"/>
</dbReference>
<dbReference type="AlphaFoldDB" id="A0A3Q8S6K1"/>
<evidence type="ECO:0000313" key="2">
    <source>
        <dbReference type="Proteomes" id="UP000278804"/>
    </source>
</evidence>
<dbReference type="RefSeq" id="WP_125163752.1">
    <property type="nucleotide sequence ID" value="NZ_CP034234.1"/>
</dbReference>
<gene>
    <name evidence="1" type="ORF">EEI45_00735</name>
</gene>
<dbReference type="KEGG" id="eri:EEI45_00735"/>
<sequence length="74" mass="8446">MISANQNKNPNSLSINDAKLEVITQNYIDAKLPYVKDFLNGTLTEEMKREIELAMISIDENIAKEISKFIQKSE</sequence>
<keyword evidence="2" id="KW-1185">Reference proteome</keyword>
<proteinExistence type="predicted"/>
<protein>
    <submittedName>
        <fullName evidence="1">Uncharacterized protein</fullName>
    </submittedName>
</protein>
<dbReference type="EMBL" id="CP034234">
    <property type="protein sequence ID" value="AZK43529.1"/>
    <property type="molecule type" value="Genomic_DNA"/>
</dbReference>
<organism evidence="1 2">
    <name type="scientific">Erysipelothrix piscisicarius</name>
    <dbReference type="NCBI Taxonomy" id="2485784"/>
    <lineage>
        <taxon>Bacteria</taxon>
        <taxon>Bacillati</taxon>
        <taxon>Bacillota</taxon>
        <taxon>Erysipelotrichia</taxon>
        <taxon>Erysipelotrichales</taxon>
        <taxon>Erysipelotrichaceae</taxon>
        <taxon>Erysipelothrix</taxon>
    </lineage>
</organism>
<accession>A0A3Q8S6K1</accession>
<reference evidence="1 2" key="1">
    <citation type="journal article" date="2020" name="Int. J. Syst. Evol. Microbiol.">
        <title>Description of Erysipelothrix piscisicarius sp. nov., an emergent fish pathogen, and assessment of virulence using a tiger barb (Puntigrus tetrazona) infection model.</title>
        <authorList>
            <person name="Pomaranski E.K."/>
            <person name="Griffin M.J."/>
            <person name="Camus A.C."/>
            <person name="Armwood A.R."/>
            <person name="Shelley J."/>
            <person name="Waldbieser G.C."/>
            <person name="LaFrentz B.R."/>
            <person name="Garcia J.C."/>
            <person name="Yanong R."/>
            <person name="Soto E."/>
        </authorList>
    </citation>
    <scope>NUCLEOTIDE SEQUENCE [LARGE SCALE GENOMIC DNA]</scope>
    <source>
        <strain evidence="1 2">15TAL0474</strain>
    </source>
</reference>
<name>A0A3Q8S6K1_9FIRM</name>